<evidence type="ECO:0000313" key="2">
    <source>
        <dbReference type="Proteomes" id="UP000429595"/>
    </source>
</evidence>
<protein>
    <submittedName>
        <fullName evidence="1">Uncharacterized protein</fullName>
    </submittedName>
</protein>
<dbReference type="Proteomes" id="UP000429595">
    <property type="component" value="Unassembled WGS sequence"/>
</dbReference>
<keyword evidence="2" id="KW-1185">Reference proteome</keyword>
<sequence length="60" mass="6951">MFFNLLDGLAYDLEPMAPGARQLEKRKRPFRLGRHKTDRRSGTLCHTGVTAYVRESGRWS</sequence>
<dbReference type="EMBL" id="WEIO01000003">
    <property type="protein sequence ID" value="KAB7707460.1"/>
    <property type="molecule type" value="Genomic_DNA"/>
</dbReference>
<proteinExistence type="predicted"/>
<comment type="caution">
    <text evidence="1">The sequence shown here is derived from an EMBL/GenBank/DDBJ whole genome shotgun (WGS) entry which is preliminary data.</text>
</comment>
<name>A0A6I1FS41_9BACI</name>
<dbReference type="AlphaFoldDB" id="A0A6I1FS41"/>
<reference evidence="1 2" key="1">
    <citation type="submission" date="2019-10" db="EMBL/GenBank/DDBJ databases">
        <title>Bacillus aerolatum sp. nov., isolated from bioaerosol of sport playgrounds.</title>
        <authorList>
            <person name="Chen P."/>
            <person name="Zhang G."/>
        </authorList>
    </citation>
    <scope>NUCLEOTIDE SEQUENCE [LARGE SCALE GENOMIC DNA]</scope>
    <source>
        <strain evidence="1 2">CX253</strain>
    </source>
</reference>
<evidence type="ECO:0000313" key="1">
    <source>
        <dbReference type="EMBL" id="KAB7707460.1"/>
    </source>
</evidence>
<accession>A0A6I1FS41</accession>
<organism evidence="1 2">
    <name type="scientific">Bacillus aerolatus</name>
    <dbReference type="NCBI Taxonomy" id="2653354"/>
    <lineage>
        <taxon>Bacteria</taxon>
        <taxon>Bacillati</taxon>
        <taxon>Bacillota</taxon>
        <taxon>Bacilli</taxon>
        <taxon>Bacillales</taxon>
        <taxon>Bacillaceae</taxon>
        <taxon>Bacillus</taxon>
    </lineage>
</organism>
<gene>
    <name evidence="1" type="ORF">F9802_06830</name>
</gene>
<dbReference type="RefSeq" id="WP_152150424.1">
    <property type="nucleotide sequence ID" value="NZ_WEIO01000003.1"/>
</dbReference>